<dbReference type="AlphaFoldDB" id="A0ABD0MC79"/>
<comment type="caution">
    <text evidence="1">The sequence shown here is derived from an EMBL/GenBank/DDBJ whole genome shotgun (WGS) entry which is preliminary data.</text>
</comment>
<proteinExistence type="predicted"/>
<protein>
    <submittedName>
        <fullName evidence="1">Uncharacterized protein</fullName>
    </submittedName>
</protein>
<name>A0ABD0MC79_9CAEN</name>
<sequence length="130" mass="14991">MAVTARNEYRSQCKTPLEQHKSFGRWPTNTQSARASVSTKAALTVVRGRPCKHQMRVPDPVPDTLRDILWGIVRRKPATVCEVASVDKRAENGQRVSRCRQKQKQQALPVQLLVRHRRYKYKEARVINDT</sequence>
<evidence type="ECO:0000313" key="2">
    <source>
        <dbReference type="Proteomes" id="UP001519460"/>
    </source>
</evidence>
<accession>A0ABD0MC79</accession>
<gene>
    <name evidence="1" type="ORF">BaRGS_00000114</name>
</gene>
<evidence type="ECO:0000313" key="1">
    <source>
        <dbReference type="EMBL" id="KAK7508548.1"/>
    </source>
</evidence>
<reference evidence="1 2" key="1">
    <citation type="journal article" date="2023" name="Sci. Data">
        <title>Genome assembly of the Korean intertidal mud-creeper Batillaria attramentaria.</title>
        <authorList>
            <person name="Patra A.K."/>
            <person name="Ho P.T."/>
            <person name="Jun S."/>
            <person name="Lee S.J."/>
            <person name="Kim Y."/>
            <person name="Won Y.J."/>
        </authorList>
    </citation>
    <scope>NUCLEOTIDE SEQUENCE [LARGE SCALE GENOMIC DNA]</scope>
    <source>
        <strain evidence="1">Wonlab-2016</strain>
    </source>
</reference>
<keyword evidence="2" id="KW-1185">Reference proteome</keyword>
<dbReference type="Proteomes" id="UP001519460">
    <property type="component" value="Unassembled WGS sequence"/>
</dbReference>
<organism evidence="1 2">
    <name type="scientific">Batillaria attramentaria</name>
    <dbReference type="NCBI Taxonomy" id="370345"/>
    <lineage>
        <taxon>Eukaryota</taxon>
        <taxon>Metazoa</taxon>
        <taxon>Spiralia</taxon>
        <taxon>Lophotrochozoa</taxon>
        <taxon>Mollusca</taxon>
        <taxon>Gastropoda</taxon>
        <taxon>Caenogastropoda</taxon>
        <taxon>Sorbeoconcha</taxon>
        <taxon>Cerithioidea</taxon>
        <taxon>Batillariidae</taxon>
        <taxon>Batillaria</taxon>
    </lineage>
</organism>
<dbReference type="EMBL" id="JACVVK020000001">
    <property type="protein sequence ID" value="KAK7508548.1"/>
    <property type="molecule type" value="Genomic_DNA"/>
</dbReference>